<dbReference type="Gene3D" id="3.20.20.190">
    <property type="entry name" value="Phosphatidylinositol (PI) phosphodiesterase"/>
    <property type="match status" value="1"/>
</dbReference>
<evidence type="ECO:0000259" key="1">
    <source>
        <dbReference type="PROSITE" id="PS51704"/>
    </source>
</evidence>
<dbReference type="EMBL" id="QGTW01000020">
    <property type="protein sequence ID" value="PWW19433.1"/>
    <property type="molecule type" value="Genomic_DNA"/>
</dbReference>
<dbReference type="InterPro" id="IPR017946">
    <property type="entry name" value="PLC-like_Pdiesterase_TIM-brl"/>
</dbReference>
<evidence type="ECO:0000313" key="2">
    <source>
        <dbReference type="EMBL" id="PWW19433.1"/>
    </source>
</evidence>
<dbReference type="PANTHER" id="PTHR46211:SF1">
    <property type="entry name" value="GLYCEROPHOSPHODIESTER PHOSPHODIESTERASE, CYTOPLASMIC"/>
    <property type="match status" value="1"/>
</dbReference>
<dbReference type="PROSITE" id="PS51704">
    <property type="entry name" value="GP_PDE"/>
    <property type="match status" value="1"/>
</dbReference>
<sequence>MKVMKNAFFTALATVISFFGIKKIASSTHKIKKIGHRGAAGYCPENTFPSYDRALEMGADYLEIDVQLSKDGKLVVIHDTLVDRTTDNKGKVSDYTFDELRKMDAGSWFSQKFRGACIPSFEEVLDAYADRVGLLIELKKPSLYPGIEELIAKELKKRKLHLIGEDHIIVQSFETESIRKFHELLPEVPVGILINYPPDKIEIKEIAKYASYVNPKWTVVNKRVINLIHANGMKAVSWTVRSKREAEKLKHYPLDGIVADYLDLIE</sequence>
<dbReference type="GO" id="GO:0008081">
    <property type="term" value="F:phosphoric diester hydrolase activity"/>
    <property type="evidence" value="ECO:0007669"/>
    <property type="project" value="InterPro"/>
</dbReference>
<dbReference type="GO" id="GO:0006629">
    <property type="term" value="P:lipid metabolic process"/>
    <property type="evidence" value="ECO:0007669"/>
    <property type="project" value="InterPro"/>
</dbReference>
<protein>
    <submittedName>
        <fullName evidence="2">Glycerophosphoryl diester phosphodiesterase</fullName>
    </submittedName>
</protein>
<name>A0A2V2ZHQ1_9BACI</name>
<reference evidence="2 3" key="1">
    <citation type="submission" date="2018-05" db="EMBL/GenBank/DDBJ databases">
        <title>Freshwater and sediment microbial communities from various areas in North America, analyzing microbe dynamics in response to fracking.</title>
        <authorList>
            <person name="Lamendella R."/>
        </authorList>
    </citation>
    <scope>NUCLEOTIDE SEQUENCE [LARGE SCALE GENOMIC DNA]</scope>
    <source>
        <strain evidence="2 3">15_TX</strain>
    </source>
</reference>
<dbReference type="SUPFAM" id="SSF51695">
    <property type="entry name" value="PLC-like phosphodiesterases"/>
    <property type="match status" value="1"/>
</dbReference>
<dbReference type="PANTHER" id="PTHR46211">
    <property type="entry name" value="GLYCEROPHOSPHORYL DIESTER PHOSPHODIESTERASE"/>
    <property type="match status" value="1"/>
</dbReference>
<accession>A0A2V2ZHQ1</accession>
<dbReference type="AlphaFoldDB" id="A0A2V2ZHQ1"/>
<organism evidence="2 3">
    <name type="scientific">Cytobacillus oceanisediminis</name>
    <dbReference type="NCBI Taxonomy" id="665099"/>
    <lineage>
        <taxon>Bacteria</taxon>
        <taxon>Bacillati</taxon>
        <taxon>Bacillota</taxon>
        <taxon>Bacilli</taxon>
        <taxon>Bacillales</taxon>
        <taxon>Bacillaceae</taxon>
        <taxon>Cytobacillus</taxon>
    </lineage>
</organism>
<dbReference type="Pfam" id="PF03009">
    <property type="entry name" value="GDPD"/>
    <property type="match status" value="1"/>
</dbReference>
<comment type="caution">
    <text evidence="2">The sequence shown here is derived from an EMBL/GenBank/DDBJ whole genome shotgun (WGS) entry which is preliminary data.</text>
</comment>
<gene>
    <name evidence="2" type="ORF">DFO73_1201</name>
</gene>
<proteinExistence type="predicted"/>
<dbReference type="InterPro" id="IPR030395">
    <property type="entry name" value="GP_PDE_dom"/>
</dbReference>
<dbReference type="Proteomes" id="UP000247150">
    <property type="component" value="Unassembled WGS sequence"/>
</dbReference>
<feature type="domain" description="GP-PDE" evidence="1">
    <location>
        <begin position="31"/>
        <end position="266"/>
    </location>
</feature>
<dbReference type="PROSITE" id="PS50007">
    <property type="entry name" value="PIPLC_X_DOMAIN"/>
    <property type="match status" value="1"/>
</dbReference>
<evidence type="ECO:0000313" key="3">
    <source>
        <dbReference type="Proteomes" id="UP000247150"/>
    </source>
</evidence>